<dbReference type="Proteomes" id="UP000447434">
    <property type="component" value="Chromosome 16"/>
</dbReference>
<protein>
    <submittedName>
        <fullName evidence="2">Uncharacterized protein</fullName>
    </submittedName>
</protein>
<keyword evidence="3" id="KW-1185">Reference proteome</keyword>
<sequence>MFTFLSILMLQVTIKLIILFLILMDCYVFNKSILFNIYTSILFTTYHHPLI</sequence>
<dbReference type="AlphaFoldDB" id="A0A6A4PBS7"/>
<accession>A0A6A4PBS7</accession>
<keyword evidence="1" id="KW-0472">Membrane</keyword>
<evidence type="ECO:0000256" key="1">
    <source>
        <dbReference type="SAM" id="Phobius"/>
    </source>
</evidence>
<evidence type="ECO:0000313" key="2">
    <source>
        <dbReference type="EMBL" id="KAE9597569.1"/>
    </source>
</evidence>
<proteinExistence type="predicted"/>
<reference evidence="3" key="1">
    <citation type="journal article" date="2020" name="Nat. Commun.">
        <title>Genome sequence of the cluster root forming white lupin.</title>
        <authorList>
            <person name="Hufnagel B."/>
            <person name="Marques A."/>
            <person name="Soriano A."/>
            <person name="Marques L."/>
            <person name="Divol F."/>
            <person name="Doumas P."/>
            <person name="Sallet E."/>
            <person name="Mancinotti D."/>
            <person name="Carrere S."/>
            <person name="Marande W."/>
            <person name="Arribat S."/>
            <person name="Keller J."/>
            <person name="Huneau C."/>
            <person name="Blein T."/>
            <person name="Aime D."/>
            <person name="Laguerre M."/>
            <person name="Taylor J."/>
            <person name="Schubert V."/>
            <person name="Nelson M."/>
            <person name="Geu-Flores F."/>
            <person name="Crespi M."/>
            <person name="Gallardo-Guerrero K."/>
            <person name="Delaux P.-M."/>
            <person name="Salse J."/>
            <person name="Berges H."/>
            <person name="Guyot R."/>
            <person name="Gouzy J."/>
            <person name="Peret B."/>
        </authorList>
    </citation>
    <scope>NUCLEOTIDE SEQUENCE [LARGE SCALE GENOMIC DNA]</scope>
    <source>
        <strain evidence="3">cv. Amiga</strain>
    </source>
</reference>
<comment type="caution">
    <text evidence="2">The sequence shown here is derived from an EMBL/GenBank/DDBJ whole genome shotgun (WGS) entry which is preliminary data.</text>
</comment>
<evidence type="ECO:0000313" key="3">
    <source>
        <dbReference type="Proteomes" id="UP000447434"/>
    </source>
</evidence>
<feature type="transmembrane region" description="Helical" evidence="1">
    <location>
        <begin position="6"/>
        <end position="29"/>
    </location>
</feature>
<keyword evidence="1" id="KW-0812">Transmembrane</keyword>
<gene>
    <name evidence="2" type="ORF">Lalb_Chr16g0387921</name>
</gene>
<name>A0A6A4PBS7_LUPAL</name>
<organism evidence="2 3">
    <name type="scientific">Lupinus albus</name>
    <name type="common">White lupine</name>
    <name type="synonym">Lupinus termis</name>
    <dbReference type="NCBI Taxonomy" id="3870"/>
    <lineage>
        <taxon>Eukaryota</taxon>
        <taxon>Viridiplantae</taxon>
        <taxon>Streptophyta</taxon>
        <taxon>Embryophyta</taxon>
        <taxon>Tracheophyta</taxon>
        <taxon>Spermatophyta</taxon>
        <taxon>Magnoliopsida</taxon>
        <taxon>eudicotyledons</taxon>
        <taxon>Gunneridae</taxon>
        <taxon>Pentapetalae</taxon>
        <taxon>rosids</taxon>
        <taxon>fabids</taxon>
        <taxon>Fabales</taxon>
        <taxon>Fabaceae</taxon>
        <taxon>Papilionoideae</taxon>
        <taxon>50 kb inversion clade</taxon>
        <taxon>genistoids sensu lato</taxon>
        <taxon>core genistoids</taxon>
        <taxon>Genisteae</taxon>
        <taxon>Lupinus</taxon>
    </lineage>
</organism>
<keyword evidence="1" id="KW-1133">Transmembrane helix</keyword>
<dbReference type="EMBL" id="WOCE01000016">
    <property type="protein sequence ID" value="KAE9597569.1"/>
    <property type="molecule type" value="Genomic_DNA"/>
</dbReference>